<dbReference type="EMBL" id="MU266430">
    <property type="protein sequence ID" value="KAH7924220.1"/>
    <property type="molecule type" value="Genomic_DNA"/>
</dbReference>
<dbReference type="Proteomes" id="UP000790709">
    <property type="component" value="Unassembled WGS sequence"/>
</dbReference>
<keyword evidence="2" id="KW-1185">Reference proteome</keyword>
<gene>
    <name evidence="1" type="ORF">BV22DRAFT_1047613</name>
</gene>
<protein>
    <submittedName>
        <fullName evidence="1">Uncharacterized protein</fullName>
    </submittedName>
</protein>
<evidence type="ECO:0000313" key="2">
    <source>
        <dbReference type="Proteomes" id="UP000790709"/>
    </source>
</evidence>
<accession>A0ACB8BEN9</accession>
<comment type="caution">
    <text evidence="1">The sequence shown here is derived from an EMBL/GenBank/DDBJ whole genome shotgun (WGS) entry which is preliminary data.</text>
</comment>
<name>A0ACB8BEN9_9AGAM</name>
<organism evidence="1 2">
    <name type="scientific">Leucogyrophana mollusca</name>
    <dbReference type="NCBI Taxonomy" id="85980"/>
    <lineage>
        <taxon>Eukaryota</taxon>
        <taxon>Fungi</taxon>
        <taxon>Dikarya</taxon>
        <taxon>Basidiomycota</taxon>
        <taxon>Agaricomycotina</taxon>
        <taxon>Agaricomycetes</taxon>
        <taxon>Agaricomycetidae</taxon>
        <taxon>Boletales</taxon>
        <taxon>Boletales incertae sedis</taxon>
        <taxon>Leucogyrophana</taxon>
    </lineage>
</organism>
<sequence>MLDLDEWDELLTNNFTDVPNHSVASSSIPQDEAQCPPTTHSGSHTHPLRRLSTSNTINHSSAGTTRPYLTRLISGLSETEDDTAHDPSSPEDEPTLLIHTVTPSDSFAGLALRYGVSIVALRRANHLWPTDPIHLRTQLVIPQEGVPLPKPKPSPRADPSPESTPRQPIAVPSTLFAARDAILAALPTRMSIDSLSSRTSLSEDLDQGHELDDFVSRRVGGVRPRLDRRAPPSDHHAHDLHSYLTSGSLYPLSYPDGPPKHYIGHASQYTDPEYPFFVGHPTDGTTDTRHQAPAPIRTSQLAPEPAMQLSPHHV</sequence>
<proteinExistence type="predicted"/>
<reference evidence="1" key="1">
    <citation type="journal article" date="2021" name="New Phytol.">
        <title>Evolutionary innovations through gain and loss of genes in the ectomycorrhizal Boletales.</title>
        <authorList>
            <person name="Wu G."/>
            <person name="Miyauchi S."/>
            <person name="Morin E."/>
            <person name="Kuo A."/>
            <person name="Drula E."/>
            <person name="Varga T."/>
            <person name="Kohler A."/>
            <person name="Feng B."/>
            <person name="Cao Y."/>
            <person name="Lipzen A."/>
            <person name="Daum C."/>
            <person name="Hundley H."/>
            <person name="Pangilinan J."/>
            <person name="Johnson J."/>
            <person name="Barry K."/>
            <person name="LaButti K."/>
            <person name="Ng V."/>
            <person name="Ahrendt S."/>
            <person name="Min B."/>
            <person name="Choi I.G."/>
            <person name="Park H."/>
            <person name="Plett J.M."/>
            <person name="Magnuson J."/>
            <person name="Spatafora J.W."/>
            <person name="Nagy L.G."/>
            <person name="Henrissat B."/>
            <person name="Grigoriev I.V."/>
            <person name="Yang Z.L."/>
            <person name="Xu J."/>
            <person name="Martin F.M."/>
        </authorList>
    </citation>
    <scope>NUCLEOTIDE SEQUENCE</scope>
    <source>
        <strain evidence="1">KUC20120723A-06</strain>
    </source>
</reference>
<evidence type="ECO:0000313" key="1">
    <source>
        <dbReference type="EMBL" id="KAH7924220.1"/>
    </source>
</evidence>